<dbReference type="PANTHER" id="PTHR43884">
    <property type="entry name" value="ACYL-COA DEHYDROGENASE"/>
    <property type="match status" value="1"/>
</dbReference>
<keyword evidence="5" id="KW-0560">Oxidoreductase</keyword>
<evidence type="ECO:0000256" key="5">
    <source>
        <dbReference type="ARBA" id="ARBA00023002"/>
    </source>
</evidence>
<dbReference type="Pfam" id="PF02771">
    <property type="entry name" value="Acyl-CoA_dh_N"/>
    <property type="match status" value="1"/>
</dbReference>
<dbReference type="Gene3D" id="2.40.110.10">
    <property type="entry name" value="Butyryl-CoA Dehydrogenase, subunit A, domain 2"/>
    <property type="match status" value="1"/>
</dbReference>
<dbReference type="InterPro" id="IPR036250">
    <property type="entry name" value="AcylCo_DH-like_C"/>
</dbReference>
<dbReference type="AlphaFoldDB" id="A0A2V4B1D8"/>
<dbReference type="Proteomes" id="UP000249915">
    <property type="component" value="Unassembled WGS sequence"/>
</dbReference>
<evidence type="ECO:0000313" key="7">
    <source>
        <dbReference type="Proteomes" id="UP000249915"/>
    </source>
</evidence>
<dbReference type="SUPFAM" id="SSF47203">
    <property type="entry name" value="Acyl-CoA dehydrogenase C-terminal domain-like"/>
    <property type="match status" value="1"/>
</dbReference>
<proteinExistence type="inferred from homology"/>
<keyword evidence="4" id="KW-0274">FAD</keyword>
<organism evidence="6 7">
    <name type="scientific">Prauserella muralis</name>
    <dbReference type="NCBI Taxonomy" id="588067"/>
    <lineage>
        <taxon>Bacteria</taxon>
        <taxon>Bacillati</taxon>
        <taxon>Actinomycetota</taxon>
        <taxon>Actinomycetes</taxon>
        <taxon>Pseudonocardiales</taxon>
        <taxon>Pseudonocardiaceae</taxon>
        <taxon>Prauserella</taxon>
    </lineage>
</organism>
<dbReference type="InterPro" id="IPR013786">
    <property type="entry name" value="AcylCoA_DH/ox_N"/>
</dbReference>
<dbReference type="InterPro" id="IPR046373">
    <property type="entry name" value="Acyl-CoA_Oxase/DH_mid-dom_sf"/>
</dbReference>
<accession>A0A2V4B1D8</accession>
<evidence type="ECO:0000256" key="3">
    <source>
        <dbReference type="ARBA" id="ARBA00022630"/>
    </source>
</evidence>
<dbReference type="Pfam" id="PF00441">
    <property type="entry name" value="Acyl-CoA_dh_1"/>
    <property type="match status" value="1"/>
</dbReference>
<reference evidence="6 7" key="1">
    <citation type="submission" date="2016-07" db="EMBL/GenBank/DDBJ databases">
        <title>Draft genome sequence of Prauserella muralis DSM 45305, isolated from a mould-covered wall in an indoor environment.</title>
        <authorList>
            <person name="Ruckert C."/>
            <person name="Albersmeier A."/>
            <person name="Jiang C.-L."/>
            <person name="Jiang Y."/>
            <person name="Kalinowski J."/>
            <person name="Schneider O."/>
            <person name="Winkler A."/>
            <person name="Zotchev S.B."/>
        </authorList>
    </citation>
    <scope>NUCLEOTIDE SEQUENCE [LARGE SCALE GENOMIC DNA]</scope>
    <source>
        <strain evidence="6 7">DSM 45305</strain>
    </source>
</reference>
<dbReference type="Gene3D" id="1.20.140.10">
    <property type="entry name" value="Butyryl-CoA Dehydrogenase, subunit A, domain 3"/>
    <property type="match status" value="1"/>
</dbReference>
<evidence type="ECO:0000256" key="1">
    <source>
        <dbReference type="ARBA" id="ARBA00001974"/>
    </source>
</evidence>
<dbReference type="RefSeq" id="WP_112281815.1">
    <property type="nucleotide sequence ID" value="NZ_MASW01000002.1"/>
</dbReference>
<keyword evidence="3" id="KW-0285">Flavoprotein</keyword>
<comment type="cofactor">
    <cofactor evidence="1">
        <name>FAD</name>
        <dbReference type="ChEBI" id="CHEBI:57692"/>
    </cofactor>
</comment>
<evidence type="ECO:0000313" key="6">
    <source>
        <dbReference type="EMBL" id="PXY27802.1"/>
    </source>
</evidence>
<dbReference type="OrthoDB" id="3663644at2"/>
<dbReference type="CDD" id="cd00567">
    <property type="entry name" value="ACAD"/>
    <property type="match status" value="1"/>
</dbReference>
<keyword evidence="7" id="KW-1185">Reference proteome</keyword>
<dbReference type="Gene3D" id="1.10.540.10">
    <property type="entry name" value="Acyl-CoA dehydrogenase/oxidase, N-terminal domain"/>
    <property type="match status" value="1"/>
</dbReference>
<evidence type="ECO:0000256" key="4">
    <source>
        <dbReference type="ARBA" id="ARBA00022827"/>
    </source>
</evidence>
<protein>
    <submittedName>
        <fullName evidence="6">Uncharacterized protein</fullName>
    </submittedName>
</protein>
<dbReference type="PANTHER" id="PTHR43884:SF20">
    <property type="entry name" value="ACYL-COA DEHYDROGENASE FADE28"/>
    <property type="match status" value="1"/>
</dbReference>
<dbReference type="EMBL" id="MASW01000002">
    <property type="protein sequence ID" value="PXY27802.1"/>
    <property type="molecule type" value="Genomic_DNA"/>
</dbReference>
<dbReference type="GO" id="GO:0050660">
    <property type="term" value="F:flavin adenine dinucleotide binding"/>
    <property type="evidence" value="ECO:0007669"/>
    <property type="project" value="InterPro"/>
</dbReference>
<dbReference type="InterPro" id="IPR009100">
    <property type="entry name" value="AcylCoA_DH/oxidase_NM_dom_sf"/>
</dbReference>
<dbReference type="InterPro" id="IPR009075">
    <property type="entry name" value="AcylCo_DH/oxidase_C"/>
</dbReference>
<comment type="similarity">
    <text evidence="2">Belongs to the acyl-CoA dehydrogenase family.</text>
</comment>
<comment type="caution">
    <text evidence="6">The sequence shown here is derived from an EMBL/GenBank/DDBJ whole genome shotgun (WGS) entry which is preliminary data.</text>
</comment>
<dbReference type="SUPFAM" id="SSF56645">
    <property type="entry name" value="Acyl-CoA dehydrogenase NM domain-like"/>
    <property type="match status" value="1"/>
</dbReference>
<gene>
    <name evidence="6" type="ORF">BAY60_15625</name>
</gene>
<dbReference type="InterPro" id="IPR037069">
    <property type="entry name" value="AcylCoA_DH/ox_N_sf"/>
</dbReference>
<sequence>MDFRLSDEQLAMGSAVRQWMQRRADLTAGREHAGAPAVDPALYRAAAGLGWLGVTAPEAAGGLGLGLLDLSVVAEALGATLAPAGVGTRMAAADVLAQSADPEQLGRWLAPVVSGDLAAATALRAPGGAWDRRGVGVTATAGGVLDGDAGLADHAADAGILVVAATAADGVGLYVVETGHPGVSIDAADPVDRTLRSARVRLAGVAAERLRHADDGLFERIVRRLTVLVSADLVGAAGTALRLTVDHLRQRRQFGRAVGSFQAVQHELAELYLEWTILTHAVWYAAHSQDAGLDDAAFMTSVVKSRAAELALRMSAATVQFHGAAGLAWEHRAGLLFARLHRDAYDFGDADWHDPIITAAAIGAGATSHTGVAP</sequence>
<evidence type="ECO:0000256" key="2">
    <source>
        <dbReference type="ARBA" id="ARBA00009347"/>
    </source>
</evidence>
<name>A0A2V4B1D8_9PSEU</name>
<dbReference type="GO" id="GO:0003995">
    <property type="term" value="F:acyl-CoA dehydrogenase activity"/>
    <property type="evidence" value="ECO:0007669"/>
    <property type="project" value="TreeGrafter"/>
</dbReference>